<proteinExistence type="predicted"/>
<dbReference type="AlphaFoldDB" id="A0AAW9SHR4"/>
<sequence length="113" mass="12725">MGRAQLLAHQFRRQLGVELRGLGAKEAIFTDDAAKELRGILDHGERVVEPFGGAREGAVGHRQDLARTHHVLLTFIRFATKCLHRSPGRKPTESVPRRVSFRDLIVVGFPKRH</sequence>
<dbReference type="RefSeq" id="WP_347167265.1">
    <property type="nucleotide sequence ID" value="NZ_JBDNCH010000002.1"/>
</dbReference>
<name>A0AAW9SHR4_9RHOB</name>
<organism evidence="1 2">
    <name type="scientific">Ponticoccus litoralis</name>
    <dbReference type="NCBI Taxonomy" id="422297"/>
    <lineage>
        <taxon>Bacteria</taxon>
        <taxon>Pseudomonadati</taxon>
        <taxon>Pseudomonadota</taxon>
        <taxon>Alphaproteobacteria</taxon>
        <taxon>Rhodobacterales</taxon>
        <taxon>Roseobacteraceae</taxon>
        <taxon>Ponticoccus</taxon>
    </lineage>
</organism>
<gene>
    <name evidence="1" type="ORF">ABFB10_15995</name>
</gene>
<protein>
    <submittedName>
        <fullName evidence="1">Uncharacterized protein</fullName>
    </submittedName>
</protein>
<keyword evidence="2" id="KW-1185">Reference proteome</keyword>
<reference evidence="1 2" key="1">
    <citation type="submission" date="2024-05" db="EMBL/GenBank/DDBJ databases">
        <title>Genome sequence of Ponticoccus litoralis KCCM 90028.</title>
        <authorList>
            <person name="Kim J.M."/>
            <person name="Lee J.K."/>
            <person name="Choi B.J."/>
            <person name="Bayburt H."/>
            <person name="Baek J.H."/>
            <person name="Jeon C.O."/>
        </authorList>
    </citation>
    <scope>NUCLEOTIDE SEQUENCE [LARGE SCALE GENOMIC DNA]</scope>
    <source>
        <strain evidence="1 2">KCCM 90028</strain>
    </source>
</reference>
<dbReference type="Proteomes" id="UP001428774">
    <property type="component" value="Unassembled WGS sequence"/>
</dbReference>
<evidence type="ECO:0000313" key="1">
    <source>
        <dbReference type="EMBL" id="MEN9062272.1"/>
    </source>
</evidence>
<accession>A0AAW9SHR4</accession>
<evidence type="ECO:0000313" key="2">
    <source>
        <dbReference type="Proteomes" id="UP001428774"/>
    </source>
</evidence>
<dbReference type="EMBL" id="JBDNCH010000002">
    <property type="protein sequence ID" value="MEN9062272.1"/>
    <property type="molecule type" value="Genomic_DNA"/>
</dbReference>
<comment type="caution">
    <text evidence="1">The sequence shown here is derived from an EMBL/GenBank/DDBJ whole genome shotgun (WGS) entry which is preliminary data.</text>
</comment>